<sequence length="43" mass="4728">MANDIANTSMGNEWIYQVIDTKTPLESVVFLLAANAAKVFIVK</sequence>
<proteinExistence type="predicted"/>
<dbReference type="AlphaFoldDB" id="F9S5A8"/>
<comment type="caution">
    <text evidence="1">The sequence shown here is derived from an EMBL/GenBank/DDBJ whole genome shotgun (WGS) entry which is preliminary data.</text>
</comment>
<organism evidence="1 2">
    <name type="scientific">Vibrio ichthyoenteri ATCC 700023</name>
    <dbReference type="NCBI Taxonomy" id="870968"/>
    <lineage>
        <taxon>Bacteria</taxon>
        <taxon>Pseudomonadati</taxon>
        <taxon>Pseudomonadota</taxon>
        <taxon>Gammaproteobacteria</taxon>
        <taxon>Vibrionales</taxon>
        <taxon>Vibrionaceae</taxon>
        <taxon>Vibrio</taxon>
    </lineage>
</organism>
<reference evidence="1 2" key="1">
    <citation type="journal article" date="2012" name="Int. J. Syst. Evol. Microbiol.">
        <title>Vibrio caribbeanicus sp. nov., isolated from the marine sponge Scleritoderma cyanea.</title>
        <authorList>
            <person name="Hoffmann M."/>
            <person name="Monday S.R."/>
            <person name="Allard M.W."/>
            <person name="Strain E.A."/>
            <person name="Whittaker P."/>
            <person name="Naum M."/>
            <person name="McCarthy P.J."/>
            <person name="Lopez J.V."/>
            <person name="Fischer M."/>
            <person name="Brown E.W."/>
        </authorList>
    </citation>
    <scope>NUCLEOTIDE SEQUENCE [LARGE SCALE GENOMIC DNA]</scope>
    <source>
        <strain evidence="1 2">ATCC 700023</strain>
    </source>
</reference>
<keyword evidence="2" id="KW-1185">Reference proteome</keyword>
<protein>
    <submittedName>
        <fullName evidence="1">Uncharacterized protein</fullName>
    </submittedName>
</protein>
<evidence type="ECO:0000313" key="2">
    <source>
        <dbReference type="Proteomes" id="UP000004605"/>
    </source>
</evidence>
<evidence type="ECO:0000313" key="1">
    <source>
        <dbReference type="EMBL" id="EGU35919.1"/>
    </source>
</evidence>
<dbReference type="EMBL" id="AFWF01000217">
    <property type="protein sequence ID" value="EGU35919.1"/>
    <property type="molecule type" value="Genomic_DNA"/>
</dbReference>
<dbReference type="Proteomes" id="UP000004605">
    <property type="component" value="Unassembled WGS sequence"/>
</dbReference>
<name>F9S5A8_9VIBR</name>
<accession>F9S5A8</accession>
<gene>
    <name evidence="1" type="ORF">VII00023_18939</name>
</gene>